<dbReference type="AlphaFoldDB" id="A0A485LWC6"/>
<gene>
    <name evidence="2" type="ORF">SCFA_150001</name>
</gene>
<feature type="transmembrane region" description="Helical" evidence="1">
    <location>
        <begin position="164"/>
        <end position="185"/>
    </location>
</feature>
<evidence type="ECO:0000256" key="1">
    <source>
        <dbReference type="SAM" id="Phobius"/>
    </source>
</evidence>
<feature type="transmembrane region" description="Helical" evidence="1">
    <location>
        <begin position="122"/>
        <end position="144"/>
    </location>
</feature>
<feature type="transmembrane region" description="Helical" evidence="1">
    <location>
        <begin position="241"/>
        <end position="268"/>
    </location>
</feature>
<feature type="transmembrane region" description="Helical" evidence="1">
    <location>
        <begin position="41"/>
        <end position="63"/>
    </location>
</feature>
<keyword evidence="1" id="KW-0472">Membrane</keyword>
<protein>
    <submittedName>
        <fullName evidence="2">Uncharacterized protein</fullName>
    </submittedName>
</protein>
<keyword evidence="1" id="KW-0812">Transmembrane</keyword>
<feature type="transmembrane region" description="Helical" evidence="1">
    <location>
        <begin position="280"/>
        <end position="300"/>
    </location>
</feature>
<feature type="transmembrane region" description="Helical" evidence="1">
    <location>
        <begin position="197"/>
        <end position="220"/>
    </location>
</feature>
<proteinExistence type="predicted"/>
<dbReference type="EMBL" id="CAADRN010000057">
    <property type="protein sequence ID" value="VFU12013.1"/>
    <property type="molecule type" value="Genomic_DNA"/>
</dbReference>
<feature type="transmembrane region" description="Helical" evidence="1">
    <location>
        <begin position="93"/>
        <end position="116"/>
    </location>
</feature>
<sequence>MGLEKDSRLETTIIVRGYAMALIVSPVAATVGIAVKYSGLSWPQMVGPVFLLSLSGLVAAFFLETSRTAGRKGITPNQGFMELQPPKISAHRVVSFLVLFLGVVGGTLFLGNVWHVPSLSSIALGCLFATFTWGMFSGQLSPLLKRSFSFFNQGIIKMADQTALFIAAGFFTYAMEASGALKLIGNLMETVAGRVDIVVILAAVPLIIMLLALVGLHPFASGIIMAKTLLATPLEFNTLGLAIALMGGMSMSFVLSPYSILILILSSLTGKSPYKLGMRWNSAFAVVFWGMTAVFIFFVARFP</sequence>
<organism evidence="2">
    <name type="scientific">anaerobic digester metagenome</name>
    <dbReference type="NCBI Taxonomy" id="1263854"/>
    <lineage>
        <taxon>unclassified sequences</taxon>
        <taxon>metagenomes</taxon>
        <taxon>ecological metagenomes</taxon>
    </lineage>
</organism>
<evidence type="ECO:0000313" key="2">
    <source>
        <dbReference type="EMBL" id="VFU12013.1"/>
    </source>
</evidence>
<keyword evidence="1" id="KW-1133">Transmembrane helix</keyword>
<feature type="transmembrane region" description="Helical" evidence="1">
    <location>
        <begin position="12"/>
        <end position="35"/>
    </location>
</feature>
<reference evidence="2" key="1">
    <citation type="submission" date="2019-03" db="EMBL/GenBank/DDBJ databases">
        <authorList>
            <person name="Hao L."/>
        </authorList>
    </citation>
    <scope>NUCLEOTIDE SEQUENCE</scope>
</reference>
<name>A0A485LWC6_9ZZZZ</name>
<accession>A0A485LWC6</accession>